<dbReference type="GO" id="GO:0016020">
    <property type="term" value="C:membrane"/>
    <property type="evidence" value="ECO:0007669"/>
    <property type="project" value="UniProtKB-SubCell"/>
</dbReference>
<keyword evidence="7" id="KW-0408">Iron</keyword>
<dbReference type="SUPFAM" id="SSF50022">
    <property type="entry name" value="ISP domain"/>
    <property type="match status" value="1"/>
</dbReference>
<evidence type="ECO:0000256" key="4">
    <source>
        <dbReference type="ARBA" id="ARBA00022723"/>
    </source>
</evidence>
<evidence type="ECO:0000313" key="11">
    <source>
        <dbReference type="EMBL" id="KAL1496239.1"/>
    </source>
</evidence>
<comment type="subcellular location">
    <subcellularLocation>
        <location evidence="1">Membrane</location>
    </subcellularLocation>
</comment>
<keyword evidence="9" id="KW-0472">Membrane</keyword>
<keyword evidence="6" id="KW-0560">Oxidoreductase</keyword>
<dbReference type="AlphaFoldDB" id="A0AB34IFA8"/>
<name>A0AB34IFA8_PRYPA</name>
<dbReference type="EMBL" id="JBGBPQ010000029">
    <property type="protein sequence ID" value="KAL1496239.1"/>
    <property type="molecule type" value="Genomic_DNA"/>
</dbReference>
<dbReference type="InterPro" id="IPR017941">
    <property type="entry name" value="Rieske_2Fe-2S"/>
</dbReference>
<protein>
    <recommendedName>
        <fullName evidence="10">Rieske domain-containing protein</fullName>
    </recommendedName>
</protein>
<evidence type="ECO:0000313" key="12">
    <source>
        <dbReference type="Proteomes" id="UP001515480"/>
    </source>
</evidence>
<organism evidence="11 12">
    <name type="scientific">Prymnesium parvum</name>
    <name type="common">Toxic golden alga</name>
    <dbReference type="NCBI Taxonomy" id="97485"/>
    <lineage>
        <taxon>Eukaryota</taxon>
        <taxon>Haptista</taxon>
        <taxon>Haptophyta</taxon>
        <taxon>Prymnesiophyceae</taxon>
        <taxon>Prymnesiales</taxon>
        <taxon>Prymnesiaceae</taxon>
        <taxon>Prymnesium</taxon>
    </lineage>
</organism>
<dbReference type="GO" id="GO:0051537">
    <property type="term" value="F:2 iron, 2 sulfur cluster binding"/>
    <property type="evidence" value="ECO:0007669"/>
    <property type="project" value="UniProtKB-KW"/>
</dbReference>
<evidence type="ECO:0000256" key="2">
    <source>
        <dbReference type="ARBA" id="ARBA00022692"/>
    </source>
</evidence>
<evidence type="ECO:0000259" key="10">
    <source>
        <dbReference type="PROSITE" id="PS51296"/>
    </source>
</evidence>
<evidence type="ECO:0000256" key="5">
    <source>
        <dbReference type="ARBA" id="ARBA00022989"/>
    </source>
</evidence>
<dbReference type="Proteomes" id="UP001515480">
    <property type="component" value="Unassembled WGS sequence"/>
</dbReference>
<dbReference type="InterPro" id="IPR036922">
    <property type="entry name" value="Rieske_2Fe-2S_sf"/>
</dbReference>
<proteinExistence type="predicted"/>
<keyword evidence="3" id="KW-0001">2Fe-2S</keyword>
<dbReference type="InterPro" id="IPR050584">
    <property type="entry name" value="Cholesterol_7-desaturase"/>
</dbReference>
<dbReference type="SUPFAM" id="SSF55961">
    <property type="entry name" value="Bet v1-like"/>
    <property type="match status" value="1"/>
</dbReference>
<dbReference type="GO" id="GO:0016491">
    <property type="term" value="F:oxidoreductase activity"/>
    <property type="evidence" value="ECO:0007669"/>
    <property type="project" value="UniProtKB-KW"/>
</dbReference>
<keyword evidence="4" id="KW-0479">Metal-binding</keyword>
<dbReference type="Pfam" id="PF00355">
    <property type="entry name" value="Rieske"/>
    <property type="match status" value="1"/>
</dbReference>
<keyword evidence="5" id="KW-1133">Transmembrane helix</keyword>
<sequence length="479" mass="52655">MALSVLAASCVYHSPLHGRAVSPRASKPAAMTLLQPEKEARSGAPPLEFLRGLEEAAPTFDDMWYAVGFSAGLVADVPFATRLWGEPVVLYRDSEGQAVCVKDVCPHRSAPLSMGTMEDGVLRCFYHGWAFGTAGECQNIPTLRTDRLTPELKKRQLASFCASAYAVVEREGLLWVWRGNPLSADLRRLPAPPSPAADATFTCDTVLDFACDWSHLVEKSLDSSHLFWLNDGWIPPLEAFGFTQGRPSPQWRCKGTSKVVQHSTPNIVHRRGVSGFTEELHVVPIAPDRSRVLLRQRFPQVPLLQRLLQLPGAREFLTWLVQNWNYHIALEDYPSQQHTDGELGAPECLRAKTGRGDDLIARFHEWRQRAQDAAGQPYFVRWDGKPAGTTSDFGCTSRFGTVSQDAAEGTYGLKRTYVLSTPAAEFAPMNVGPYNQFLQIWQATQNNAIGGVVCGPAIFATYKTIAPAAADLGAKAAGM</sequence>
<gene>
    <name evidence="11" type="ORF">AB1Y20_016202</name>
</gene>
<evidence type="ECO:0000256" key="8">
    <source>
        <dbReference type="ARBA" id="ARBA00023014"/>
    </source>
</evidence>
<keyword evidence="8" id="KW-0411">Iron-sulfur</keyword>
<comment type="caution">
    <text evidence="11">The sequence shown here is derived from an EMBL/GenBank/DDBJ whole genome shotgun (WGS) entry which is preliminary data.</text>
</comment>
<dbReference type="PANTHER" id="PTHR21266:SF32">
    <property type="entry name" value="CHOLESTEROL 7-DESATURASE NVD"/>
    <property type="match status" value="1"/>
</dbReference>
<evidence type="ECO:0000256" key="9">
    <source>
        <dbReference type="ARBA" id="ARBA00023136"/>
    </source>
</evidence>
<keyword evidence="12" id="KW-1185">Reference proteome</keyword>
<feature type="domain" description="Rieske" evidence="10">
    <location>
        <begin position="64"/>
        <end position="176"/>
    </location>
</feature>
<dbReference type="Gene3D" id="2.102.10.10">
    <property type="entry name" value="Rieske [2Fe-2S] iron-sulphur domain"/>
    <property type="match status" value="1"/>
</dbReference>
<reference evidence="11 12" key="1">
    <citation type="journal article" date="2024" name="Science">
        <title>Giant polyketide synthase enzymes in the biosynthesis of giant marine polyether toxins.</title>
        <authorList>
            <person name="Fallon T.R."/>
            <person name="Shende V.V."/>
            <person name="Wierzbicki I.H."/>
            <person name="Pendleton A.L."/>
            <person name="Watervoot N.F."/>
            <person name="Auber R.P."/>
            <person name="Gonzalez D.J."/>
            <person name="Wisecaver J.H."/>
            <person name="Moore B.S."/>
        </authorList>
    </citation>
    <scope>NUCLEOTIDE SEQUENCE [LARGE SCALE GENOMIC DNA]</scope>
    <source>
        <strain evidence="11 12">12B1</strain>
    </source>
</reference>
<evidence type="ECO:0000256" key="1">
    <source>
        <dbReference type="ARBA" id="ARBA00004370"/>
    </source>
</evidence>
<evidence type="ECO:0000256" key="7">
    <source>
        <dbReference type="ARBA" id="ARBA00023004"/>
    </source>
</evidence>
<dbReference type="PROSITE" id="PS51296">
    <property type="entry name" value="RIESKE"/>
    <property type="match status" value="1"/>
</dbReference>
<dbReference type="GO" id="GO:0005737">
    <property type="term" value="C:cytoplasm"/>
    <property type="evidence" value="ECO:0007669"/>
    <property type="project" value="TreeGrafter"/>
</dbReference>
<evidence type="ECO:0000256" key="3">
    <source>
        <dbReference type="ARBA" id="ARBA00022714"/>
    </source>
</evidence>
<keyword evidence="2" id="KW-0812">Transmembrane</keyword>
<dbReference type="PANTHER" id="PTHR21266">
    <property type="entry name" value="IRON-SULFUR DOMAIN CONTAINING PROTEIN"/>
    <property type="match status" value="1"/>
</dbReference>
<accession>A0AB34IFA8</accession>
<dbReference type="GO" id="GO:0046872">
    <property type="term" value="F:metal ion binding"/>
    <property type="evidence" value="ECO:0007669"/>
    <property type="project" value="UniProtKB-KW"/>
</dbReference>
<evidence type="ECO:0000256" key="6">
    <source>
        <dbReference type="ARBA" id="ARBA00023002"/>
    </source>
</evidence>